<dbReference type="SMART" id="SM00267">
    <property type="entry name" value="GGDEF"/>
    <property type="match status" value="1"/>
</dbReference>
<dbReference type="Gene3D" id="3.30.450.40">
    <property type="match status" value="1"/>
</dbReference>
<dbReference type="Gene3D" id="3.30.70.270">
    <property type="match status" value="1"/>
</dbReference>
<name>A0A3B0VBU9_9ZZZZ</name>
<dbReference type="InterPro" id="IPR043128">
    <property type="entry name" value="Rev_trsase/Diguanyl_cyclase"/>
</dbReference>
<dbReference type="InterPro" id="IPR001633">
    <property type="entry name" value="EAL_dom"/>
</dbReference>
<dbReference type="InterPro" id="IPR000160">
    <property type="entry name" value="GGDEF_dom"/>
</dbReference>
<dbReference type="AlphaFoldDB" id="A0A3B0VBU9"/>
<dbReference type="SMART" id="SM00052">
    <property type="entry name" value="EAL"/>
    <property type="match status" value="1"/>
</dbReference>
<dbReference type="Gene3D" id="3.20.20.450">
    <property type="entry name" value="EAL domain"/>
    <property type="match status" value="1"/>
</dbReference>
<dbReference type="PANTHER" id="PTHR33121">
    <property type="entry name" value="CYCLIC DI-GMP PHOSPHODIESTERASE PDEF"/>
    <property type="match status" value="1"/>
</dbReference>
<dbReference type="SUPFAM" id="SSF55073">
    <property type="entry name" value="Nucleotide cyclase"/>
    <property type="match status" value="1"/>
</dbReference>
<dbReference type="Pfam" id="PF00563">
    <property type="entry name" value="EAL"/>
    <property type="match status" value="1"/>
</dbReference>
<dbReference type="GO" id="GO:0071111">
    <property type="term" value="F:cyclic-guanylate-specific phosphodiesterase activity"/>
    <property type="evidence" value="ECO:0007669"/>
    <property type="project" value="InterPro"/>
</dbReference>
<dbReference type="EMBL" id="UOEW01000177">
    <property type="protein sequence ID" value="VAW37743.1"/>
    <property type="molecule type" value="Genomic_DNA"/>
</dbReference>
<dbReference type="NCBIfam" id="TIGR00254">
    <property type="entry name" value="GGDEF"/>
    <property type="match status" value="1"/>
</dbReference>
<dbReference type="InterPro" id="IPR029016">
    <property type="entry name" value="GAF-like_dom_sf"/>
</dbReference>
<dbReference type="SUPFAM" id="SSF141868">
    <property type="entry name" value="EAL domain-like"/>
    <property type="match status" value="1"/>
</dbReference>
<dbReference type="PANTHER" id="PTHR33121:SF70">
    <property type="entry name" value="SIGNALING PROTEIN YKOW"/>
    <property type="match status" value="1"/>
</dbReference>
<dbReference type="InterPro" id="IPR050706">
    <property type="entry name" value="Cyclic-di-GMP_PDE-like"/>
</dbReference>
<dbReference type="InterPro" id="IPR029787">
    <property type="entry name" value="Nucleotide_cyclase"/>
</dbReference>
<evidence type="ECO:0000259" key="1">
    <source>
        <dbReference type="PROSITE" id="PS50883"/>
    </source>
</evidence>
<dbReference type="InterPro" id="IPR035919">
    <property type="entry name" value="EAL_sf"/>
</dbReference>
<proteinExistence type="predicted"/>
<gene>
    <name evidence="3" type="ORF">MNBD_GAMMA01-108</name>
</gene>
<dbReference type="CDD" id="cd01948">
    <property type="entry name" value="EAL"/>
    <property type="match status" value="1"/>
</dbReference>
<dbReference type="PROSITE" id="PS50883">
    <property type="entry name" value="EAL"/>
    <property type="match status" value="1"/>
</dbReference>
<evidence type="ECO:0000259" key="2">
    <source>
        <dbReference type="PROSITE" id="PS50887"/>
    </source>
</evidence>
<dbReference type="CDD" id="cd01949">
    <property type="entry name" value="GGDEF"/>
    <property type="match status" value="1"/>
</dbReference>
<protein>
    <submittedName>
        <fullName evidence="3">Diguanylate cyclase/phosphodiesterase (GGDEF &amp; EAL domains) with PAS/PAC sensor(S)</fullName>
    </submittedName>
</protein>
<sequence length="850" mass="96258">MSNLSGKNVLICLSLNTERGLIFNYFEDKKCQRIYSAKNINETANILESKNIDVLVVECSTKILHSIEGLQQLISDYPQIKVILLIKKDFPLPAVLYNQLQQFADIILFEPLANLELEMKLGTLLLTSALAKNPKPAMDSQELWNIFFVDCLQAKLVVNASNHQITHINQALLDLIQLKESKIIGQPWQFFDDKANHKQYQNYIKEIVSKENTTFIIKYKNFNNTLNLKANYQMGVLNGEIVYLGVLTLENIQGVSDTVFKHLTSIHKTISSSLDFPILLDTIRKSLQLKFLLFLEYQHNKLIKPVSAGDNDSVNQFLNNSSSSLLSILKNNKELQIDRSRNRMSEYIKILDANNLQSFCVYPILHHNNIYGAIVAGGQNKIDSWQTISVLLNALANQCKLSLFQKNVVEQREIAGLVDNLTGLPNRSAMTKKLTTIIETGISEGKYLSLMIIDFDNINYFNKNIGIELTNQIIVSLAQIIVKSIRSKGQVYRLSRDEFVVLLQPHTDRNLVKYIVSELMEKLNNPVLLSNGEDANVNFNIGISIFPDDGQTVSSMMKNADLAMYDAKLAGNNNFVVFKCSETGQALKQKTQMFENLKKAITENHIKVFFQPKINALTEDIIGFEALVRWIDPEIGMINPEYFIPLAEETGLIHDIGDYVTKYSCKMVVHWQEKYGLELSCSINLSAVQLMDLALPKKLKQIINSSGAHPHDIDFEITETISLDKIPNLVTALNQIVDIGCTLSIDDFGTGHSSLDYIKKIPAKYIKIDQSFVSNIGLNPEDEAILDATIDIAKRLNRKLIAEGVETEEQREYLLERGCEYFQGYLFARPMPQEDIEQLLQERVALMGTH</sequence>
<feature type="domain" description="EAL" evidence="1">
    <location>
        <begin position="590"/>
        <end position="844"/>
    </location>
</feature>
<accession>A0A3B0VBU9</accession>
<evidence type="ECO:0000313" key="3">
    <source>
        <dbReference type="EMBL" id="VAW37743.1"/>
    </source>
</evidence>
<dbReference type="Pfam" id="PF00990">
    <property type="entry name" value="GGDEF"/>
    <property type="match status" value="1"/>
</dbReference>
<feature type="domain" description="GGDEF" evidence="2">
    <location>
        <begin position="446"/>
        <end position="580"/>
    </location>
</feature>
<reference evidence="3" key="1">
    <citation type="submission" date="2018-06" db="EMBL/GenBank/DDBJ databases">
        <authorList>
            <person name="Zhirakovskaya E."/>
        </authorList>
    </citation>
    <scope>NUCLEOTIDE SEQUENCE</scope>
</reference>
<organism evidence="3">
    <name type="scientific">hydrothermal vent metagenome</name>
    <dbReference type="NCBI Taxonomy" id="652676"/>
    <lineage>
        <taxon>unclassified sequences</taxon>
        <taxon>metagenomes</taxon>
        <taxon>ecological metagenomes</taxon>
    </lineage>
</organism>
<dbReference type="PROSITE" id="PS50887">
    <property type="entry name" value="GGDEF"/>
    <property type="match status" value="1"/>
</dbReference>